<accession>A0A367KUZ0</accession>
<dbReference type="STRING" id="4846.A0A367KUZ0"/>
<name>A0A367KUZ0_RHIST</name>
<organism evidence="1 2">
    <name type="scientific">Rhizopus stolonifer</name>
    <name type="common">Rhizopus nigricans</name>
    <dbReference type="NCBI Taxonomy" id="4846"/>
    <lineage>
        <taxon>Eukaryota</taxon>
        <taxon>Fungi</taxon>
        <taxon>Fungi incertae sedis</taxon>
        <taxon>Mucoromycota</taxon>
        <taxon>Mucoromycotina</taxon>
        <taxon>Mucoromycetes</taxon>
        <taxon>Mucorales</taxon>
        <taxon>Mucorineae</taxon>
        <taxon>Rhizopodaceae</taxon>
        <taxon>Rhizopus</taxon>
    </lineage>
</organism>
<dbReference type="Gene3D" id="1.10.510.10">
    <property type="entry name" value="Transferase(Phosphotransferase) domain 1"/>
    <property type="match status" value="1"/>
</dbReference>
<evidence type="ECO:0000313" key="2">
    <source>
        <dbReference type="Proteomes" id="UP000253551"/>
    </source>
</evidence>
<reference evidence="1 2" key="1">
    <citation type="journal article" date="2018" name="G3 (Bethesda)">
        <title>Phylogenetic and Phylogenomic Definition of Rhizopus Species.</title>
        <authorList>
            <person name="Gryganskyi A.P."/>
            <person name="Golan J."/>
            <person name="Dolatabadi S."/>
            <person name="Mondo S."/>
            <person name="Robb S."/>
            <person name="Idnurm A."/>
            <person name="Muszewska A."/>
            <person name="Steczkiewicz K."/>
            <person name="Masonjones S."/>
            <person name="Liao H.L."/>
            <person name="Gajdeczka M.T."/>
            <person name="Anike F."/>
            <person name="Vuek A."/>
            <person name="Anishchenko I.M."/>
            <person name="Voigt K."/>
            <person name="de Hoog G.S."/>
            <person name="Smith M.E."/>
            <person name="Heitman J."/>
            <person name="Vilgalys R."/>
            <person name="Stajich J.E."/>
        </authorList>
    </citation>
    <scope>NUCLEOTIDE SEQUENCE [LARGE SCALE GENOMIC DNA]</scope>
    <source>
        <strain evidence="1 2">LSU 92-RS-03</strain>
    </source>
</reference>
<dbReference type="AlphaFoldDB" id="A0A367KUZ0"/>
<gene>
    <name evidence="1" type="ORF">CU098_012275</name>
</gene>
<evidence type="ECO:0000313" key="1">
    <source>
        <dbReference type="EMBL" id="RCI06021.1"/>
    </source>
</evidence>
<comment type="caution">
    <text evidence="1">The sequence shown here is derived from an EMBL/GenBank/DDBJ whole genome shotgun (WGS) entry which is preliminary data.</text>
</comment>
<evidence type="ECO:0008006" key="3">
    <source>
        <dbReference type="Google" id="ProtNLM"/>
    </source>
</evidence>
<dbReference type="OrthoDB" id="2226524at2759"/>
<sequence>MGQTQSKQGLKEEDVSELIRCSSDLSISDRSHTSIKDKAKKKKGLDLHQGVFYGGIKKKRFYKASNSETIRNHNQVPSSSGPVIGMSLYSKISVANFRKDKNIQHAVKMIRKESFVKKPEILKQFMQEVAILMSLEKHVSNENLIYFGWYNDDSASIHDKILSGSLKYCEEMSVWNSLSLSARRLIENLLKVKPEERLTAAEALDDPWITFVPYDI</sequence>
<dbReference type="InterPro" id="IPR011009">
    <property type="entry name" value="Kinase-like_dom_sf"/>
</dbReference>
<dbReference type="SUPFAM" id="SSF56112">
    <property type="entry name" value="Protein kinase-like (PK-like)"/>
    <property type="match status" value="2"/>
</dbReference>
<dbReference type="Proteomes" id="UP000253551">
    <property type="component" value="Unassembled WGS sequence"/>
</dbReference>
<dbReference type="EMBL" id="PJQM01000249">
    <property type="protein sequence ID" value="RCI06021.1"/>
    <property type="molecule type" value="Genomic_DNA"/>
</dbReference>
<keyword evidence="2" id="KW-1185">Reference proteome</keyword>
<protein>
    <recommendedName>
        <fullName evidence="3">Protein kinase domain-containing protein</fullName>
    </recommendedName>
</protein>
<proteinExistence type="predicted"/>